<evidence type="ECO:0000256" key="1">
    <source>
        <dbReference type="SAM" id="Phobius"/>
    </source>
</evidence>
<dbReference type="EMBL" id="FZNO01000006">
    <property type="protein sequence ID" value="SNR41082.1"/>
    <property type="molecule type" value="Genomic_DNA"/>
</dbReference>
<accession>A0A238W3F1</accession>
<reference evidence="2 3" key="1">
    <citation type="submission" date="2017-06" db="EMBL/GenBank/DDBJ databases">
        <authorList>
            <person name="Kim H.J."/>
            <person name="Triplett B.A."/>
        </authorList>
    </citation>
    <scope>NUCLEOTIDE SEQUENCE [LARGE SCALE GENOMIC DNA]</scope>
    <source>
        <strain evidence="2 3">DSM 44272</strain>
    </source>
</reference>
<dbReference type="AlphaFoldDB" id="A0A238W3F1"/>
<sequence length="81" mass="8531">MDSDERAGSRSADSKAQADTRRWLARLVVVAIGLWFIVDGLRGAWPGAGVAARGALVAAVLLGVALLVLTLRHLLRRGRGG</sequence>
<keyword evidence="1" id="KW-0812">Transmembrane</keyword>
<protein>
    <submittedName>
        <fullName evidence="2">Uncharacterized protein</fullName>
    </submittedName>
</protein>
<evidence type="ECO:0000313" key="3">
    <source>
        <dbReference type="Proteomes" id="UP000198403"/>
    </source>
</evidence>
<name>A0A238W3F1_9ACTN</name>
<keyword evidence="3" id="KW-1185">Reference proteome</keyword>
<feature type="transmembrane region" description="Helical" evidence="1">
    <location>
        <begin position="23"/>
        <end position="45"/>
    </location>
</feature>
<keyword evidence="1" id="KW-1133">Transmembrane helix</keyword>
<organism evidence="2 3">
    <name type="scientific">Blastococcus mobilis</name>
    <dbReference type="NCBI Taxonomy" id="1938746"/>
    <lineage>
        <taxon>Bacteria</taxon>
        <taxon>Bacillati</taxon>
        <taxon>Actinomycetota</taxon>
        <taxon>Actinomycetes</taxon>
        <taxon>Geodermatophilales</taxon>
        <taxon>Geodermatophilaceae</taxon>
        <taxon>Blastococcus</taxon>
    </lineage>
</organism>
<gene>
    <name evidence="2" type="ORF">SAMN06272737_10675</name>
</gene>
<proteinExistence type="predicted"/>
<evidence type="ECO:0000313" key="2">
    <source>
        <dbReference type="EMBL" id="SNR41082.1"/>
    </source>
</evidence>
<dbReference type="Proteomes" id="UP000198403">
    <property type="component" value="Unassembled WGS sequence"/>
</dbReference>
<keyword evidence="1" id="KW-0472">Membrane</keyword>
<dbReference type="RefSeq" id="WP_089335885.1">
    <property type="nucleotide sequence ID" value="NZ_FZNO01000006.1"/>
</dbReference>
<feature type="transmembrane region" description="Helical" evidence="1">
    <location>
        <begin position="51"/>
        <end position="71"/>
    </location>
</feature>